<evidence type="ECO:0000259" key="3">
    <source>
        <dbReference type="PROSITE" id="PS50011"/>
    </source>
</evidence>
<dbReference type="SUPFAM" id="SSF56112">
    <property type="entry name" value="Protein kinase-like (PK-like)"/>
    <property type="match status" value="1"/>
</dbReference>
<keyword evidence="2" id="KW-0812">Transmembrane</keyword>
<dbReference type="InterPro" id="IPR000719">
    <property type="entry name" value="Prot_kinase_dom"/>
</dbReference>
<accession>U6GTG4</accession>
<keyword evidence="2" id="KW-0472">Membrane</keyword>
<protein>
    <submittedName>
        <fullName evidence="4">WGS project CADU00000000 data, contig 00001346, related</fullName>
    </submittedName>
</protein>
<evidence type="ECO:0000313" key="4">
    <source>
        <dbReference type="EMBL" id="CDI82558.1"/>
    </source>
</evidence>
<dbReference type="InterPro" id="IPR051177">
    <property type="entry name" value="CIK-Related_Protein"/>
</dbReference>
<feature type="transmembrane region" description="Helical" evidence="2">
    <location>
        <begin position="57"/>
        <end position="77"/>
    </location>
</feature>
<dbReference type="InterPro" id="IPR011009">
    <property type="entry name" value="Kinase-like_dom_sf"/>
</dbReference>
<dbReference type="PANTHER" id="PTHR12984">
    <property type="entry name" value="SCY1-RELATED S/T PROTEIN KINASE-LIKE"/>
    <property type="match status" value="1"/>
</dbReference>
<keyword evidence="2" id="KW-1133">Transmembrane helix</keyword>
<dbReference type="OrthoDB" id="346907at2759"/>
<name>U6GTG4_EIMAC</name>
<organism evidence="4 5">
    <name type="scientific">Eimeria acervulina</name>
    <name type="common">Coccidian parasite</name>
    <dbReference type="NCBI Taxonomy" id="5801"/>
    <lineage>
        <taxon>Eukaryota</taxon>
        <taxon>Sar</taxon>
        <taxon>Alveolata</taxon>
        <taxon>Apicomplexa</taxon>
        <taxon>Conoidasida</taxon>
        <taxon>Coccidia</taxon>
        <taxon>Eucoccidiorida</taxon>
        <taxon>Eimeriorina</taxon>
        <taxon>Eimeriidae</taxon>
        <taxon>Eimeria</taxon>
    </lineage>
</organism>
<evidence type="ECO:0000256" key="2">
    <source>
        <dbReference type="SAM" id="Phobius"/>
    </source>
</evidence>
<sequence>MDGQLESPLEGNVGSKAVGDEASAASKSEVIVARGQTPEGSNQGAPSRRQRASPQGLGRVAVTILLFAFTIGILLGIKLPRWVQTGIPFQPRAFEDPQEQQLQWHSPYLPLSPKDKVALNASGVHDATPSFPQLPPYDGWGLPFLSHFEQTLSSRLRRGREEVSFLLHKSCLGNPQPEYIGKTEKTLAKLLSGGTVDELAGITVTVTDVKPIKPNGSGREGLPVQRSFSIKRVLRVGYPRILMEVQDLESGDHFALRVRAVASRNVGCSDERKKFVDKVKQWEELEEAIARQASCGTPGDLVGMQKGLSVPLYVGTVTNFPNATIEDNLVFFSHVQIFQSLHGEFDFGSLITAGLSVRAKEYIASRLLQIALKVQEALLSHNGLSWSNIYANPDGSFVLSGFDACTPLGKAAGMLVSLRGKYLEPTLRLEEHDNAAEAVPQAQSDLWSLGMLLYELFTGELPYSNDESDFLHCGVSMARYLIDEEVEPVSLVPDLDAANCPDRWKRLIVGLLHPVRGARLTAWDILIEFPDLVGHRLPR</sequence>
<evidence type="ECO:0000256" key="1">
    <source>
        <dbReference type="SAM" id="MobiDB-lite"/>
    </source>
</evidence>
<proteinExistence type="predicted"/>
<feature type="region of interest" description="Disordered" evidence="1">
    <location>
        <begin position="1"/>
        <end position="53"/>
    </location>
</feature>
<dbReference type="AlphaFoldDB" id="U6GTG4"/>
<dbReference type="EMBL" id="HG672536">
    <property type="protein sequence ID" value="CDI82558.1"/>
    <property type="molecule type" value="Genomic_DNA"/>
</dbReference>
<dbReference type="Proteomes" id="UP000018050">
    <property type="component" value="Unassembled WGS sequence"/>
</dbReference>
<dbReference type="GeneID" id="25274763"/>
<dbReference type="RefSeq" id="XP_013248082.1">
    <property type="nucleotide sequence ID" value="XM_013392628.1"/>
</dbReference>
<reference evidence="4" key="2">
    <citation type="submission" date="2013-10" db="EMBL/GenBank/DDBJ databases">
        <authorList>
            <person name="Aslett M."/>
        </authorList>
    </citation>
    <scope>NUCLEOTIDE SEQUENCE</scope>
    <source>
        <strain evidence="4">Houghton</strain>
    </source>
</reference>
<keyword evidence="5" id="KW-1185">Reference proteome</keyword>
<gene>
    <name evidence="4" type="ORF">EAH_00066930</name>
</gene>
<dbReference type="GO" id="GO:0004672">
    <property type="term" value="F:protein kinase activity"/>
    <property type="evidence" value="ECO:0007669"/>
    <property type="project" value="InterPro"/>
</dbReference>
<feature type="domain" description="Protein kinase" evidence="3">
    <location>
        <begin position="228"/>
        <end position="532"/>
    </location>
</feature>
<dbReference type="Gene3D" id="1.10.510.10">
    <property type="entry name" value="Transferase(Phosphotransferase) domain 1"/>
    <property type="match status" value="1"/>
</dbReference>
<dbReference type="PROSITE" id="PS50011">
    <property type="entry name" value="PROTEIN_KINASE_DOM"/>
    <property type="match status" value="1"/>
</dbReference>
<evidence type="ECO:0000313" key="5">
    <source>
        <dbReference type="Proteomes" id="UP000018050"/>
    </source>
</evidence>
<dbReference type="VEuPathDB" id="ToxoDB:EAH_00066930"/>
<reference evidence="4" key="1">
    <citation type="submission" date="2013-10" db="EMBL/GenBank/DDBJ databases">
        <title>Genomic analysis of the causative agents of coccidiosis in chickens.</title>
        <authorList>
            <person name="Reid A.J."/>
            <person name="Blake D."/>
            <person name="Billington K."/>
            <person name="Browne H."/>
            <person name="Dunn M."/>
            <person name="Hung S."/>
            <person name="Kawahara F."/>
            <person name="Miranda-Saavedra D."/>
            <person name="Mourier T."/>
            <person name="Nagra H."/>
            <person name="Otto T.D."/>
            <person name="Rawlings N."/>
            <person name="Sanchez A."/>
            <person name="Sanders M."/>
            <person name="Subramaniam C."/>
            <person name="Tay Y."/>
            <person name="Dear P."/>
            <person name="Doerig C."/>
            <person name="Gruber A."/>
            <person name="Parkinson J."/>
            <person name="Shirley M."/>
            <person name="Wan K.L."/>
            <person name="Berriman M."/>
            <person name="Tomley F."/>
            <person name="Pain A."/>
        </authorList>
    </citation>
    <scope>NUCLEOTIDE SEQUENCE</scope>
    <source>
        <strain evidence="4">Houghton</strain>
    </source>
</reference>
<dbReference type="GO" id="GO:0005524">
    <property type="term" value="F:ATP binding"/>
    <property type="evidence" value="ECO:0007669"/>
    <property type="project" value="InterPro"/>
</dbReference>